<dbReference type="Pfam" id="PF22552">
    <property type="entry name" value="TY-Chap3"/>
    <property type="match status" value="1"/>
</dbReference>
<gene>
    <name evidence="2" type="ORF">ACFQ4H_30925</name>
</gene>
<evidence type="ECO:0000313" key="3">
    <source>
        <dbReference type="Proteomes" id="UP001597260"/>
    </source>
</evidence>
<dbReference type="RefSeq" id="WP_377577959.1">
    <property type="nucleotide sequence ID" value="NZ_JBHTMP010000081.1"/>
</dbReference>
<protein>
    <recommendedName>
        <fullName evidence="1">TY-Chap N-terminal domain-containing protein</fullName>
    </recommendedName>
</protein>
<dbReference type="InterPro" id="IPR054344">
    <property type="entry name" value="TY-Chap_N"/>
</dbReference>
<accession>A0ABW3YPM3</accession>
<sequence>MTGEMAWDDLTNRLTDLLGRLPDGTVLQLHELARPIDGYFVQLWQRPDRLFAEVSGALTVDGDRRFPVEQENMLRELGWHPPTPEHAGHWWSELAWPAPAAGYTDLAAALVRVLRDVLGTARPGELGYQAWNAGDGRRFLLDLGLDQIEIRYYARVAPGDTPERPTGLLRRVRTGAVDHDEALGRDGHWRPTETLELADLGELDDELVPIGAVAADRVVTWWRELVDRETRSEADRTDQELIRPRLAEAVDAERDAQGRPVVRGPRLSEQDRSAVATYLRTAPLVLVAYGFDQDPFDPEHPEVVPLHFRTDGEWVWSESLAYFAQRYGIAPEADFMAYLARRQYRLPEVDDAAIARAAELLKG</sequence>
<dbReference type="EMBL" id="JBHTMP010000081">
    <property type="protein sequence ID" value="MFD1325505.1"/>
    <property type="molecule type" value="Genomic_DNA"/>
</dbReference>
<evidence type="ECO:0000259" key="1">
    <source>
        <dbReference type="Pfam" id="PF22552"/>
    </source>
</evidence>
<proteinExistence type="predicted"/>
<evidence type="ECO:0000313" key="2">
    <source>
        <dbReference type="EMBL" id="MFD1325505.1"/>
    </source>
</evidence>
<keyword evidence="3" id="KW-1185">Reference proteome</keyword>
<comment type="caution">
    <text evidence="2">The sequence shown here is derived from an EMBL/GenBank/DDBJ whole genome shotgun (WGS) entry which is preliminary data.</text>
</comment>
<reference evidence="3" key="1">
    <citation type="journal article" date="2019" name="Int. J. Syst. Evol. Microbiol.">
        <title>The Global Catalogue of Microorganisms (GCM) 10K type strain sequencing project: providing services to taxonomists for standard genome sequencing and annotation.</title>
        <authorList>
            <consortium name="The Broad Institute Genomics Platform"/>
            <consortium name="The Broad Institute Genome Sequencing Center for Infectious Disease"/>
            <person name="Wu L."/>
            <person name="Ma J."/>
        </authorList>
    </citation>
    <scope>NUCLEOTIDE SEQUENCE [LARGE SCALE GENOMIC DNA]</scope>
    <source>
        <strain evidence="3">JCM 31037</strain>
    </source>
</reference>
<organism evidence="2 3">
    <name type="scientific">Micromonospora sonneratiae</name>
    <dbReference type="NCBI Taxonomy" id="1184706"/>
    <lineage>
        <taxon>Bacteria</taxon>
        <taxon>Bacillati</taxon>
        <taxon>Actinomycetota</taxon>
        <taxon>Actinomycetes</taxon>
        <taxon>Micromonosporales</taxon>
        <taxon>Micromonosporaceae</taxon>
        <taxon>Micromonospora</taxon>
    </lineage>
</organism>
<feature type="domain" description="TY-Chap N-terminal" evidence="1">
    <location>
        <begin position="5"/>
        <end position="126"/>
    </location>
</feature>
<name>A0ABW3YPM3_9ACTN</name>
<dbReference type="Proteomes" id="UP001597260">
    <property type="component" value="Unassembled WGS sequence"/>
</dbReference>